<dbReference type="EMBL" id="CP074126">
    <property type="protein sequence ID" value="QUS58089.1"/>
    <property type="molecule type" value="Genomic_DNA"/>
</dbReference>
<evidence type="ECO:0000313" key="2">
    <source>
        <dbReference type="Proteomes" id="UP000680706"/>
    </source>
</evidence>
<gene>
    <name evidence="1" type="ORF">KGB56_14525</name>
</gene>
<organism evidence="1 2">
    <name type="scientific">Pseudovibrio brasiliensis</name>
    <dbReference type="NCBI Taxonomy" id="1898042"/>
    <lineage>
        <taxon>Bacteria</taxon>
        <taxon>Pseudomonadati</taxon>
        <taxon>Pseudomonadota</taxon>
        <taxon>Alphaproteobacteria</taxon>
        <taxon>Hyphomicrobiales</taxon>
        <taxon>Stappiaceae</taxon>
        <taxon>Pseudovibrio</taxon>
    </lineage>
</organism>
<reference evidence="1 2" key="1">
    <citation type="journal article" date="2021" name="Angew. Chem. Int. Ed. Engl.">
        <title>A novel family of nonribosomal peptides modulate collective behavior in Pseudovibrio bacteria isolated from marine sponges.</title>
        <authorList>
            <person name="Ioca L.P."/>
            <person name="Dai Y."/>
            <person name="Kunakom S."/>
            <person name="Diaz-Espinosa J."/>
            <person name="Krunic A."/>
            <person name="Crnkovic C.M."/>
            <person name="Orjala J."/>
            <person name="Sanchez L.M."/>
            <person name="Ferreira A.G."/>
            <person name="Berlinck R.G.S."/>
            <person name="Eustaquio A.S."/>
        </authorList>
    </citation>
    <scope>NUCLEOTIDE SEQUENCE [LARGE SCALE GENOMIC DNA]</scope>
    <source>
        <strain evidence="1 2">Ab134</strain>
    </source>
</reference>
<accession>A0ABX8AWT1</accession>
<evidence type="ECO:0000313" key="1">
    <source>
        <dbReference type="EMBL" id="QUS58089.1"/>
    </source>
</evidence>
<name>A0ABX8AWT1_9HYPH</name>
<sequence>MISLMGFFEEGVGPDTISDFTTRVIFLRLAAITRDFCERTNVTTQRLAENSKARLPIYDDGSGKIRPFLLVPKDIVRDLPIANDWSDVQAAAMLNGQIRSRVSRMLAGIAKPTVTQYKEALRSAALSSSEAFNHFLASVMANAKAYDADEDILGYFRLRQLILQDKTRFEEKSNVDLTKGPEAIRDVVLEAIGMFKKHVEVGDLWKELWTGDKPKLERASQIIFQLAADAFCKANNIDMSPEANMGGGPVDFKFSSGYEANVLVELKRDTGKVKHGYEVQLEHYKEANNSFFGIFVVLDYGKLGGKLEAIQNIRNKRVASGQRASDIIVIDATRKESASKRLL</sequence>
<dbReference type="Proteomes" id="UP000680706">
    <property type="component" value="Chromosome"/>
</dbReference>
<protein>
    <submittedName>
        <fullName evidence="1">Chromosomal replication initiator DnaA</fullName>
    </submittedName>
</protein>
<keyword evidence="2" id="KW-1185">Reference proteome</keyword>
<proteinExistence type="predicted"/>